<gene>
    <name evidence="1" type="ORF">SDC9_116175</name>
</gene>
<organism evidence="1">
    <name type="scientific">bioreactor metagenome</name>
    <dbReference type="NCBI Taxonomy" id="1076179"/>
    <lineage>
        <taxon>unclassified sequences</taxon>
        <taxon>metagenomes</taxon>
        <taxon>ecological metagenomes</taxon>
    </lineage>
</organism>
<dbReference type="AlphaFoldDB" id="A0A645BX52"/>
<name>A0A645BX52_9ZZZZ</name>
<dbReference type="EMBL" id="VSSQ01022727">
    <property type="protein sequence ID" value="MPM69231.1"/>
    <property type="molecule type" value="Genomic_DNA"/>
</dbReference>
<evidence type="ECO:0000313" key="1">
    <source>
        <dbReference type="EMBL" id="MPM69231.1"/>
    </source>
</evidence>
<accession>A0A645BX52</accession>
<protein>
    <submittedName>
        <fullName evidence="1">Uncharacterized protein</fullName>
    </submittedName>
</protein>
<proteinExistence type="predicted"/>
<comment type="caution">
    <text evidence="1">The sequence shown here is derived from an EMBL/GenBank/DDBJ whole genome shotgun (WGS) entry which is preliminary data.</text>
</comment>
<reference evidence="1" key="1">
    <citation type="submission" date="2019-08" db="EMBL/GenBank/DDBJ databases">
        <authorList>
            <person name="Kucharzyk K."/>
            <person name="Murdoch R.W."/>
            <person name="Higgins S."/>
            <person name="Loffler F."/>
        </authorList>
    </citation>
    <scope>NUCLEOTIDE SEQUENCE</scope>
</reference>
<sequence length="194" mass="22780">MNLLSAARAEVAFDRFRRGFFRFRNKNLFLFRLFGRRDYFFLVLFKEAGRVHVIPATRADGGADGNFLAAVRALDFAGFVRRVDGIAEHGLLRCWLFRLRFRRIGGQRFGTELDGFLQHRYAKEDDAAAEHQLAHKLKRRVALAQNERNDERCDYRECGGTYARVEQNLLLHGFLLAVGKLKQYRRQRQRVEQR</sequence>